<dbReference type="GO" id="GO:0006281">
    <property type="term" value="P:DNA repair"/>
    <property type="evidence" value="ECO:0007669"/>
    <property type="project" value="UniProtKB-UniRule"/>
</dbReference>
<evidence type="ECO:0000256" key="4">
    <source>
        <dbReference type="ARBA" id="ARBA00022490"/>
    </source>
</evidence>
<feature type="binding site" evidence="16">
    <location>
        <position position="94"/>
    </location>
    <ligand>
        <name>Mg(2+)</name>
        <dbReference type="ChEBI" id="CHEBI:18420"/>
    </ligand>
</feature>
<comment type="subcellular location">
    <subcellularLocation>
        <location evidence="1 16">Cytoplasm</location>
    </subcellularLocation>
</comment>
<evidence type="ECO:0000256" key="13">
    <source>
        <dbReference type="ARBA" id="ARBA00023204"/>
    </source>
</evidence>
<dbReference type="GO" id="GO:0003887">
    <property type="term" value="F:DNA-directed DNA polymerase activity"/>
    <property type="evidence" value="ECO:0007669"/>
    <property type="project" value="UniProtKB-UniRule"/>
</dbReference>
<evidence type="ECO:0000256" key="3">
    <source>
        <dbReference type="ARBA" id="ARBA00022457"/>
    </source>
</evidence>
<keyword evidence="8 16" id="KW-0479">Metal-binding</keyword>
<evidence type="ECO:0000256" key="6">
    <source>
        <dbReference type="ARBA" id="ARBA00022695"/>
    </source>
</evidence>
<dbReference type="CDD" id="cd03586">
    <property type="entry name" value="PolY_Pol_IV_kappa"/>
    <property type="match status" value="1"/>
</dbReference>
<comment type="cofactor">
    <cofactor evidence="16">
        <name>Mg(2+)</name>
        <dbReference type="ChEBI" id="CHEBI:18420"/>
    </cofactor>
    <text evidence="16">Binds 2 magnesium ions per subunit.</text>
</comment>
<dbReference type="Gene3D" id="3.40.1170.60">
    <property type="match status" value="1"/>
</dbReference>
<keyword evidence="19" id="KW-1185">Reference proteome</keyword>
<dbReference type="InterPro" id="IPR053848">
    <property type="entry name" value="IMS_HHH_1"/>
</dbReference>
<keyword evidence="7 16" id="KW-0235">DNA replication</keyword>
<dbReference type="AlphaFoldDB" id="A0A2V1HQI4"/>
<comment type="caution">
    <text evidence="18">The sequence shown here is derived from an EMBL/GenBank/DDBJ whole genome shotgun (WGS) entry which is preliminary data.</text>
</comment>
<evidence type="ECO:0000313" key="18">
    <source>
        <dbReference type="EMBL" id="PVZ94863.1"/>
    </source>
</evidence>
<keyword evidence="6 16" id="KW-0548">Nucleotidyltransferase</keyword>
<evidence type="ECO:0000256" key="1">
    <source>
        <dbReference type="ARBA" id="ARBA00004496"/>
    </source>
</evidence>
<accession>A0A2V1HQI4</accession>
<dbReference type="GO" id="GO:0003684">
    <property type="term" value="F:damaged DNA binding"/>
    <property type="evidence" value="ECO:0007669"/>
    <property type="project" value="InterPro"/>
</dbReference>
<keyword evidence="11 16" id="KW-0239">DNA-directed DNA polymerase</keyword>
<dbReference type="NCBIfam" id="NF002677">
    <property type="entry name" value="PRK02406.1"/>
    <property type="match status" value="1"/>
</dbReference>
<dbReference type="GO" id="GO:0005829">
    <property type="term" value="C:cytosol"/>
    <property type="evidence" value="ECO:0007669"/>
    <property type="project" value="TreeGrafter"/>
</dbReference>
<dbReference type="InterPro" id="IPR022880">
    <property type="entry name" value="DNApol_IV"/>
</dbReference>
<keyword evidence="13 16" id="KW-0234">DNA repair</keyword>
<dbReference type="SUPFAM" id="SSF100879">
    <property type="entry name" value="Lesion bypass DNA polymerase (Y-family), little finger domain"/>
    <property type="match status" value="1"/>
</dbReference>
<gene>
    <name evidence="16" type="primary">dinB</name>
    <name evidence="18" type="ORF">DDQ50_09230</name>
</gene>
<keyword evidence="3 16" id="KW-0515">Mutator protein</keyword>
<dbReference type="EC" id="2.7.7.7" evidence="16"/>
<keyword evidence="5 16" id="KW-0808">Transferase</keyword>
<keyword evidence="10 16" id="KW-0460">Magnesium</keyword>
<comment type="catalytic activity">
    <reaction evidence="15 16">
        <text>DNA(n) + a 2'-deoxyribonucleoside 5'-triphosphate = DNA(n+1) + diphosphate</text>
        <dbReference type="Rhea" id="RHEA:22508"/>
        <dbReference type="Rhea" id="RHEA-COMP:17339"/>
        <dbReference type="Rhea" id="RHEA-COMP:17340"/>
        <dbReference type="ChEBI" id="CHEBI:33019"/>
        <dbReference type="ChEBI" id="CHEBI:61560"/>
        <dbReference type="ChEBI" id="CHEBI:173112"/>
        <dbReference type="EC" id="2.7.7.7"/>
    </reaction>
</comment>
<evidence type="ECO:0000256" key="2">
    <source>
        <dbReference type="ARBA" id="ARBA00010945"/>
    </source>
</evidence>
<dbReference type="SUPFAM" id="SSF56672">
    <property type="entry name" value="DNA/RNA polymerases"/>
    <property type="match status" value="1"/>
</dbReference>
<evidence type="ECO:0000256" key="9">
    <source>
        <dbReference type="ARBA" id="ARBA00022763"/>
    </source>
</evidence>
<comment type="function">
    <text evidence="14 16">Poorly processive, error-prone DNA polymerase involved in untargeted mutagenesis. Copies undamaged DNA at stalled replication forks, which arise in vivo from mismatched or misaligned primer ends. These misaligned primers can be extended by PolIV. Exhibits no 3'-5' exonuclease (proofreading) activity. May be involved in translesional synthesis, in conjunction with the beta clamp from PolIII.</text>
</comment>
<dbReference type="InterPro" id="IPR043502">
    <property type="entry name" value="DNA/RNA_pol_sf"/>
</dbReference>
<dbReference type="Pfam" id="PF11799">
    <property type="entry name" value="IMS_C"/>
    <property type="match status" value="1"/>
</dbReference>
<dbReference type="Proteomes" id="UP000244893">
    <property type="component" value="Unassembled WGS sequence"/>
</dbReference>
<dbReference type="Gene3D" id="3.30.70.270">
    <property type="match status" value="1"/>
</dbReference>
<comment type="similarity">
    <text evidence="2 16">Belongs to the DNA polymerase type-Y family.</text>
</comment>
<evidence type="ECO:0000256" key="7">
    <source>
        <dbReference type="ARBA" id="ARBA00022705"/>
    </source>
</evidence>
<evidence type="ECO:0000256" key="15">
    <source>
        <dbReference type="ARBA" id="ARBA00049244"/>
    </source>
</evidence>
<name>A0A2V1HQI4_9MICO</name>
<reference evidence="18 19" key="1">
    <citation type="submission" date="2018-05" db="EMBL/GenBank/DDBJ databases">
        <title>Amnibacterium sp. M8JJ-5, whole genome shotgun sequence.</title>
        <authorList>
            <person name="Tuo L."/>
        </authorList>
    </citation>
    <scope>NUCLEOTIDE SEQUENCE [LARGE SCALE GENOMIC DNA]</scope>
    <source>
        <strain evidence="18 19">M8JJ-5</strain>
    </source>
</reference>
<evidence type="ECO:0000256" key="16">
    <source>
        <dbReference type="HAMAP-Rule" id="MF_01113"/>
    </source>
</evidence>
<dbReference type="FunFam" id="3.30.1490.100:FF:000004">
    <property type="entry name" value="DNA polymerase IV"/>
    <property type="match status" value="1"/>
</dbReference>
<evidence type="ECO:0000256" key="8">
    <source>
        <dbReference type="ARBA" id="ARBA00022723"/>
    </source>
</evidence>
<dbReference type="NCBIfam" id="NF003015">
    <property type="entry name" value="PRK03858.1"/>
    <property type="match status" value="1"/>
</dbReference>
<evidence type="ECO:0000313" key="19">
    <source>
        <dbReference type="Proteomes" id="UP000244893"/>
    </source>
</evidence>
<evidence type="ECO:0000256" key="5">
    <source>
        <dbReference type="ARBA" id="ARBA00022679"/>
    </source>
</evidence>
<dbReference type="Gene3D" id="3.30.1490.100">
    <property type="entry name" value="DNA polymerase, Y-family, little finger domain"/>
    <property type="match status" value="1"/>
</dbReference>
<dbReference type="Gene3D" id="1.10.150.20">
    <property type="entry name" value="5' to 3' exonuclease, C-terminal subdomain"/>
    <property type="match status" value="1"/>
</dbReference>
<feature type="domain" description="UmuC" evidence="17">
    <location>
        <begin position="1"/>
        <end position="176"/>
    </location>
</feature>
<dbReference type="PANTHER" id="PTHR11076">
    <property type="entry name" value="DNA REPAIR POLYMERASE UMUC / TRANSFERASE FAMILY MEMBER"/>
    <property type="match status" value="1"/>
</dbReference>
<evidence type="ECO:0000256" key="14">
    <source>
        <dbReference type="ARBA" id="ARBA00025589"/>
    </source>
</evidence>
<evidence type="ECO:0000256" key="12">
    <source>
        <dbReference type="ARBA" id="ARBA00023125"/>
    </source>
</evidence>
<organism evidence="18 19">
    <name type="scientific">Amnibacterium flavum</name>
    <dbReference type="NCBI Taxonomy" id="2173173"/>
    <lineage>
        <taxon>Bacteria</taxon>
        <taxon>Bacillati</taxon>
        <taxon>Actinomycetota</taxon>
        <taxon>Actinomycetes</taxon>
        <taxon>Micrococcales</taxon>
        <taxon>Microbacteriaceae</taxon>
        <taxon>Amnibacterium</taxon>
    </lineage>
</organism>
<dbReference type="GO" id="GO:0000287">
    <property type="term" value="F:magnesium ion binding"/>
    <property type="evidence" value="ECO:0007669"/>
    <property type="project" value="UniProtKB-UniRule"/>
</dbReference>
<dbReference type="GO" id="GO:0009432">
    <property type="term" value="P:SOS response"/>
    <property type="evidence" value="ECO:0007669"/>
    <property type="project" value="TreeGrafter"/>
</dbReference>
<keyword evidence="9 16" id="KW-0227">DNA damage</keyword>
<dbReference type="GO" id="GO:0042276">
    <property type="term" value="P:error-prone translesion synthesis"/>
    <property type="evidence" value="ECO:0007669"/>
    <property type="project" value="TreeGrafter"/>
</dbReference>
<dbReference type="PANTHER" id="PTHR11076:SF33">
    <property type="entry name" value="DNA POLYMERASE KAPPA"/>
    <property type="match status" value="1"/>
</dbReference>
<protein>
    <recommendedName>
        <fullName evidence="16">DNA polymerase IV</fullName>
        <shortName evidence="16">Pol IV</shortName>
        <ecNumber evidence="16">2.7.7.7</ecNumber>
    </recommendedName>
</protein>
<comment type="subunit">
    <text evidence="16">Monomer.</text>
</comment>
<dbReference type="Pfam" id="PF00817">
    <property type="entry name" value="IMS"/>
    <property type="match status" value="1"/>
</dbReference>
<dbReference type="InterPro" id="IPR036775">
    <property type="entry name" value="DNA_pol_Y-fam_lit_finger_sf"/>
</dbReference>
<dbReference type="InterPro" id="IPR050116">
    <property type="entry name" value="DNA_polymerase-Y"/>
</dbReference>
<evidence type="ECO:0000259" key="17">
    <source>
        <dbReference type="PROSITE" id="PS50173"/>
    </source>
</evidence>
<dbReference type="InterPro" id="IPR043128">
    <property type="entry name" value="Rev_trsase/Diguanyl_cyclase"/>
</dbReference>
<dbReference type="HAMAP" id="MF_01113">
    <property type="entry name" value="DNApol_IV"/>
    <property type="match status" value="1"/>
</dbReference>
<dbReference type="GO" id="GO:0006261">
    <property type="term" value="P:DNA-templated DNA replication"/>
    <property type="evidence" value="ECO:0007669"/>
    <property type="project" value="UniProtKB-UniRule"/>
</dbReference>
<dbReference type="OrthoDB" id="9808813at2"/>
<evidence type="ECO:0000256" key="10">
    <source>
        <dbReference type="ARBA" id="ARBA00022842"/>
    </source>
</evidence>
<sequence>MDAFFASVELLERPELIGKPVIIAGESGRSVVTSATYEARAYGVRSAMPLSQAMRLCPRAIVIPPHGVKYRHYSARVMKIFADVTPLVEPLSIDEAFLDVAGARKLLGSPLEIATAIRATVKADTGLTCSIGAASTKFIAKLASTRSKPDGLLVVPAEDTLAFLHPLPVGALWGVGKATAESLTNRGIVTVADLAATPLETLKRWVGEAGGSKLHALAWGRDSRSVDPRGVEKSIGHENTFSVDTSDLVVLRRELLDQSERVAVRLRRAGLKGRTIALKLRFADFTTITRSRTLGEATDTGRRVYEQAIELLDEVEMRGRRIRLIGVRAEQLTDGDEPAQFTLWDDEPADGWRDAEGVMDRATERFGAGMIRPAALIAKKARPDVPRNAGEGG</sequence>
<proteinExistence type="inferred from homology"/>
<comment type="caution">
    <text evidence="16">Lacks conserved residue(s) required for the propagation of feature annotation.</text>
</comment>
<feature type="site" description="Substrate discrimination" evidence="16">
    <location>
        <position position="5"/>
    </location>
</feature>
<dbReference type="Pfam" id="PF21999">
    <property type="entry name" value="IMS_HHH_1"/>
    <property type="match status" value="1"/>
</dbReference>
<dbReference type="InterPro" id="IPR017961">
    <property type="entry name" value="DNA_pol_Y-fam_little_finger"/>
</dbReference>
<feature type="active site" evidence="16">
    <location>
        <position position="95"/>
    </location>
</feature>
<keyword evidence="12 16" id="KW-0238">DNA-binding</keyword>
<dbReference type="EMBL" id="QEOP01000002">
    <property type="protein sequence ID" value="PVZ94863.1"/>
    <property type="molecule type" value="Genomic_DNA"/>
</dbReference>
<dbReference type="InterPro" id="IPR001126">
    <property type="entry name" value="UmuC"/>
</dbReference>
<dbReference type="PROSITE" id="PS50173">
    <property type="entry name" value="UMUC"/>
    <property type="match status" value="1"/>
</dbReference>
<evidence type="ECO:0000256" key="11">
    <source>
        <dbReference type="ARBA" id="ARBA00022932"/>
    </source>
</evidence>
<keyword evidence="4 16" id="KW-0963">Cytoplasm</keyword>